<accession>A0A1A5ZVJ3</accession>
<dbReference type="GeneID" id="28971431"/>
<feature type="compositionally biased region" description="Low complexity" evidence="1">
    <location>
        <begin position="524"/>
        <end position="540"/>
    </location>
</feature>
<feature type="compositionally biased region" description="Polar residues" evidence="1">
    <location>
        <begin position="300"/>
        <end position="322"/>
    </location>
</feature>
<feature type="compositionally biased region" description="Low complexity" evidence="1">
    <location>
        <begin position="856"/>
        <end position="882"/>
    </location>
</feature>
<dbReference type="OrthoDB" id="2565136at2759"/>
<feature type="region of interest" description="Disordered" evidence="1">
    <location>
        <begin position="856"/>
        <end position="896"/>
    </location>
</feature>
<feature type="compositionally biased region" description="Polar residues" evidence="1">
    <location>
        <begin position="329"/>
        <end position="338"/>
    </location>
</feature>
<feature type="region of interest" description="Disordered" evidence="1">
    <location>
        <begin position="1065"/>
        <end position="1111"/>
    </location>
</feature>
<feature type="region of interest" description="Disordered" evidence="1">
    <location>
        <begin position="935"/>
        <end position="956"/>
    </location>
</feature>
<dbReference type="EMBL" id="KI894036">
    <property type="protein sequence ID" value="OBR81822.1"/>
    <property type="molecule type" value="Genomic_DNA"/>
</dbReference>
<organism evidence="2">
    <name type="scientific">Kwoniella dejecticola CBS 10117</name>
    <dbReference type="NCBI Taxonomy" id="1296121"/>
    <lineage>
        <taxon>Eukaryota</taxon>
        <taxon>Fungi</taxon>
        <taxon>Dikarya</taxon>
        <taxon>Basidiomycota</taxon>
        <taxon>Agaricomycotina</taxon>
        <taxon>Tremellomycetes</taxon>
        <taxon>Tremellales</taxon>
        <taxon>Cryptococcaceae</taxon>
        <taxon>Kwoniella</taxon>
    </lineage>
</organism>
<feature type="compositionally biased region" description="Low complexity" evidence="1">
    <location>
        <begin position="935"/>
        <end position="945"/>
    </location>
</feature>
<protein>
    <submittedName>
        <fullName evidence="2">Uncharacterized protein</fullName>
    </submittedName>
</protein>
<evidence type="ECO:0000256" key="1">
    <source>
        <dbReference type="SAM" id="MobiDB-lite"/>
    </source>
</evidence>
<dbReference type="AlphaFoldDB" id="A0A1A5ZVJ3"/>
<feature type="compositionally biased region" description="Polar residues" evidence="1">
    <location>
        <begin position="151"/>
        <end position="171"/>
    </location>
</feature>
<reference evidence="3" key="3">
    <citation type="submission" date="2024-02" db="EMBL/GenBank/DDBJ databases">
        <title>Comparative genomics of Cryptococcus and Kwoniella reveals pathogenesis evolution and contrasting modes of karyotype evolution via chromosome fusion or intercentromeric recombination.</title>
        <authorList>
            <person name="Coelho M.A."/>
            <person name="David-Palma M."/>
            <person name="Shea T."/>
            <person name="Bowers K."/>
            <person name="McGinley-Smith S."/>
            <person name="Mohammad A.W."/>
            <person name="Gnirke A."/>
            <person name="Yurkov A.M."/>
            <person name="Nowrousian M."/>
            <person name="Sun S."/>
            <person name="Cuomo C.A."/>
            <person name="Heitman J."/>
        </authorList>
    </citation>
    <scope>NUCLEOTIDE SEQUENCE</scope>
    <source>
        <strain evidence="3">CBS 10117</strain>
    </source>
</reference>
<dbReference type="RefSeq" id="XP_018259664.1">
    <property type="nucleotide sequence ID" value="XM_018410996.1"/>
</dbReference>
<feature type="region of interest" description="Disordered" evidence="1">
    <location>
        <begin position="753"/>
        <end position="840"/>
    </location>
</feature>
<feature type="compositionally biased region" description="Pro residues" evidence="1">
    <location>
        <begin position="102"/>
        <end position="115"/>
    </location>
</feature>
<dbReference type="KEGG" id="kdj:28971431"/>
<feature type="compositionally biased region" description="Low complexity" evidence="1">
    <location>
        <begin position="777"/>
        <end position="786"/>
    </location>
</feature>
<dbReference type="EMBL" id="CP144539">
    <property type="protein sequence ID" value="WWC65113.1"/>
    <property type="molecule type" value="Genomic_DNA"/>
</dbReference>
<evidence type="ECO:0000313" key="2">
    <source>
        <dbReference type="EMBL" id="OBR81822.1"/>
    </source>
</evidence>
<feature type="region of interest" description="Disordered" evidence="1">
    <location>
        <begin position="979"/>
        <end position="1017"/>
    </location>
</feature>
<evidence type="ECO:0000313" key="3">
    <source>
        <dbReference type="EMBL" id="WWC65113.1"/>
    </source>
</evidence>
<reference evidence="3" key="2">
    <citation type="submission" date="2013-07" db="EMBL/GenBank/DDBJ databases">
        <authorList>
            <consortium name="The Broad Institute Genome Sequencing Platform"/>
            <person name="Cuomo C."/>
            <person name="Litvintseva A."/>
            <person name="Chen Y."/>
            <person name="Heitman J."/>
            <person name="Sun S."/>
            <person name="Springer D."/>
            <person name="Dromer F."/>
            <person name="Young S.K."/>
            <person name="Zeng Q."/>
            <person name="Gargeya S."/>
            <person name="Fitzgerald M."/>
            <person name="Abouelleil A."/>
            <person name="Alvarado L."/>
            <person name="Berlin A.M."/>
            <person name="Chapman S.B."/>
            <person name="Dewar J."/>
            <person name="Goldberg J."/>
            <person name="Griggs A."/>
            <person name="Gujja S."/>
            <person name="Hansen M."/>
            <person name="Howarth C."/>
            <person name="Imamovic A."/>
            <person name="Larimer J."/>
            <person name="McCowan C."/>
            <person name="Murphy C."/>
            <person name="Pearson M."/>
            <person name="Priest M."/>
            <person name="Roberts A."/>
            <person name="Saif S."/>
            <person name="Shea T."/>
            <person name="Sykes S."/>
            <person name="Wortman J."/>
            <person name="Nusbaum C."/>
            <person name="Birren B."/>
        </authorList>
    </citation>
    <scope>NUCLEOTIDE SEQUENCE</scope>
    <source>
        <strain evidence="3">CBS 10117</strain>
    </source>
</reference>
<feature type="compositionally biased region" description="Basic and acidic residues" evidence="1">
    <location>
        <begin position="510"/>
        <end position="523"/>
    </location>
</feature>
<reference evidence="2" key="1">
    <citation type="submission" date="2013-07" db="EMBL/GenBank/DDBJ databases">
        <title>The Genome Sequence of Cryptococcus dejecticola CBS10117.</title>
        <authorList>
            <consortium name="The Broad Institute Genome Sequencing Platform"/>
            <person name="Cuomo C."/>
            <person name="Litvintseva A."/>
            <person name="Chen Y."/>
            <person name="Heitman J."/>
            <person name="Sun S."/>
            <person name="Springer D."/>
            <person name="Dromer F."/>
            <person name="Young S.K."/>
            <person name="Zeng Q."/>
            <person name="Gargeya S."/>
            <person name="Fitzgerald M."/>
            <person name="Abouelleil A."/>
            <person name="Alvarado L."/>
            <person name="Berlin A.M."/>
            <person name="Chapman S.B."/>
            <person name="Dewar J."/>
            <person name="Goldberg J."/>
            <person name="Griggs A."/>
            <person name="Gujja S."/>
            <person name="Hansen M."/>
            <person name="Howarth C."/>
            <person name="Imamovic A."/>
            <person name="Larimer J."/>
            <person name="McCowan C."/>
            <person name="Murphy C."/>
            <person name="Pearson M."/>
            <person name="Priest M."/>
            <person name="Roberts A."/>
            <person name="Saif S."/>
            <person name="Shea T."/>
            <person name="Sykes S."/>
            <person name="Wortman J."/>
            <person name="Nusbaum C."/>
            <person name="Birren B."/>
        </authorList>
    </citation>
    <scope>NUCLEOTIDE SEQUENCE [LARGE SCALE GENOMIC DNA]</scope>
    <source>
        <strain evidence="2">CBS 10117</strain>
    </source>
</reference>
<feature type="compositionally biased region" description="Polar residues" evidence="1">
    <location>
        <begin position="887"/>
        <end position="896"/>
    </location>
</feature>
<gene>
    <name evidence="2" type="ORF">I303_07732</name>
    <name evidence="3" type="ORF">I303_107727</name>
</gene>
<dbReference type="Proteomes" id="UP000078595">
    <property type="component" value="Chromosome 10"/>
</dbReference>
<feature type="region of interest" description="Disordered" evidence="1">
    <location>
        <begin position="43"/>
        <end position="176"/>
    </location>
</feature>
<feature type="compositionally biased region" description="Basic and acidic residues" evidence="1">
    <location>
        <begin position="1004"/>
        <end position="1013"/>
    </location>
</feature>
<feature type="region of interest" description="Disordered" evidence="1">
    <location>
        <begin position="279"/>
        <end position="338"/>
    </location>
</feature>
<keyword evidence="4" id="KW-1185">Reference proteome</keyword>
<evidence type="ECO:0000313" key="4">
    <source>
        <dbReference type="Proteomes" id="UP000078595"/>
    </source>
</evidence>
<feature type="region of interest" description="Disordered" evidence="1">
    <location>
        <begin position="713"/>
        <end position="732"/>
    </location>
</feature>
<feature type="region of interest" description="Disordered" evidence="1">
    <location>
        <begin position="501"/>
        <end position="568"/>
    </location>
</feature>
<proteinExistence type="predicted"/>
<dbReference type="VEuPathDB" id="FungiDB:I303_07732"/>
<feature type="compositionally biased region" description="Low complexity" evidence="1">
    <location>
        <begin position="125"/>
        <end position="137"/>
    </location>
</feature>
<sequence length="1111" mass="120370">MSAQFDLSPRERMFMAKMALLESEKEERAKYKLARRESRRLSMAASLNSEVPQDEPVASSTSSSRSESIVKPCSILRKSSKLPPSSYQPPTSPKAAQGPIIPSSPAPSLPLPPAPKIAQNSDFGPSISLPSPTASSSTNALRRRSSRVRFSDQQLQPNFNPHSVSRSTSMKSLRRESSIDGLRADLIQASYSLNSRKSSTASQSLGRRLSAASIGSSYKRDSFASSVGSDPFNWATSSYGSDIDMQSDLDMASRKQSLAIGIVELGELDQEVLARMNEEEEQGFKPQILPYPKISRAGPASNSRFSIESTTSSVWRTQPQDQLSDRSDNQSIYSAIDSPSSEFVGDGYMSRKSSQFSLEAKLRTSLSDSATSGTGTSRKSSYQPSLAHTPDSLRSSTSDAEFQARCHSTNTANSMNFQLPGRAYSSLLPSRRRRSSLLSISILPNDQEHLPHINRGEWDDPEMGLSPRSGPVRIVGSVSGSSRRGTKLAEEILMQASPEMAQVPNAGEPEGYRPTEGKSRDGSSQDSIDLLPLLPSPLRSTFVNTGETERETPKKGGHSRTDSSFSAIMSFPIPPDRVVEMTIEDQVDDLLMEHQILPTVLPSLSSPLLGENDDTPTIEKIIQLPIKPVLEDTTSIPTPHMADEPRVSQVISLNSPFSDSEGPHTMPQAMQIDPPSPEVVPVDSAVLAEDPTCPSSPELHDILRTVRRPRIARSTSESALPAGAENETEESDLDVASPLMKVALHSHILSPQSRLLAPPSPCRPASIRSVSTNSVDTLSSLRSGLGLTSGRGWSGSESEEEEWMSTARQIKERRSRSTFKSPKTPQPLKAAKSNMGTGTGYESGLMIQVDIEMEDTPTPTKTKRFSSSSFTSSTSTSTSTSSGGSGNIKTQAKTNRYSQLSEISTVASTTTEGIPLTPQTLEILTPSLVGLGLSRSNSNVSSGSSTPGNFPWGLSSPPNSPIRGLFANNAIPKKDLITSFRNSTSTGKAKDDVHFSSRSKNQKKKDLPRPTREIDEDCWGEPEILIDQQGHSASDDSEIDENLERSLRSSISSLSLKSDISVLADRYGQGQGSKRRSTIKPLAQRSTSPDLWLDGEGPGEDSLMDERMPDM</sequence>
<feature type="region of interest" description="Disordered" evidence="1">
    <location>
        <begin position="365"/>
        <end position="403"/>
    </location>
</feature>
<name>A0A1A5ZVJ3_9TREE</name>